<sequence>MFSSISTSPTSSEDEENKFFKASSDIFDLQSKPRSSSVSSEPLTTIPEAGAEEEDLEDLLRRSGSLKRGSKSKKFSRKSVSPRGIYKNEPWASGLNLKDDYYMDRRPYKCITSLDRQVILEEDPEAGEKVASPRISLVVDKTEVVLDKKRRLMFDSSESIQEERNEEEKVQIFRHSDLYIKSCDEFTNSPRSSIISLVPTDSIKEEDEGDEEKITLKHDEFIKRIALNDEQFMPVSEMLMSSLQEVREEDEDANPKEN</sequence>
<dbReference type="AlphaFoldDB" id="A0A1R2C346"/>
<organism evidence="2 3">
    <name type="scientific">Stentor coeruleus</name>
    <dbReference type="NCBI Taxonomy" id="5963"/>
    <lineage>
        <taxon>Eukaryota</taxon>
        <taxon>Sar</taxon>
        <taxon>Alveolata</taxon>
        <taxon>Ciliophora</taxon>
        <taxon>Postciliodesmatophora</taxon>
        <taxon>Heterotrichea</taxon>
        <taxon>Heterotrichida</taxon>
        <taxon>Stentoridae</taxon>
        <taxon>Stentor</taxon>
    </lineage>
</organism>
<name>A0A1R2C346_9CILI</name>
<dbReference type="Proteomes" id="UP000187209">
    <property type="component" value="Unassembled WGS sequence"/>
</dbReference>
<proteinExistence type="predicted"/>
<accession>A0A1R2C346</accession>
<feature type="region of interest" description="Disordered" evidence="1">
    <location>
        <begin position="29"/>
        <end position="57"/>
    </location>
</feature>
<feature type="region of interest" description="Disordered" evidence="1">
    <location>
        <begin position="62"/>
        <end position="81"/>
    </location>
</feature>
<evidence type="ECO:0000313" key="3">
    <source>
        <dbReference type="Proteomes" id="UP000187209"/>
    </source>
</evidence>
<keyword evidence="3" id="KW-1185">Reference proteome</keyword>
<evidence type="ECO:0000256" key="1">
    <source>
        <dbReference type="SAM" id="MobiDB-lite"/>
    </source>
</evidence>
<feature type="compositionally biased region" description="Basic residues" evidence="1">
    <location>
        <begin position="64"/>
        <end position="77"/>
    </location>
</feature>
<gene>
    <name evidence="2" type="ORF">SteCoe_15649</name>
</gene>
<reference evidence="2 3" key="1">
    <citation type="submission" date="2016-11" db="EMBL/GenBank/DDBJ databases">
        <title>The macronuclear genome of Stentor coeruleus: a giant cell with tiny introns.</title>
        <authorList>
            <person name="Slabodnick M."/>
            <person name="Ruby J.G."/>
            <person name="Reiff S.B."/>
            <person name="Swart E.C."/>
            <person name="Gosai S."/>
            <person name="Prabakaran S."/>
            <person name="Witkowska E."/>
            <person name="Larue G.E."/>
            <person name="Fisher S."/>
            <person name="Freeman R.M."/>
            <person name="Gunawardena J."/>
            <person name="Chu W."/>
            <person name="Stover N.A."/>
            <person name="Gregory B.D."/>
            <person name="Nowacki M."/>
            <person name="Derisi J."/>
            <person name="Roy S.W."/>
            <person name="Marshall W.F."/>
            <person name="Sood P."/>
        </authorList>
    </citation>
    <scope>NUCLEOTIDE SEQUENCE [LARGE SCALE GENOMIC DNA]</scope>
    <source>
        <strain evidence="2">WM001</strain>
    </source>
</reference>
<evidence type="ECO:0000313" key="2">
    <source>
        <dbReference type="EMBL" id="OMJ83427.1"/>
    </source>
</evidence>
<comment type="caution">
    <text evidence="2">The sequence shown here is derived from an EMBL/GenBank/DDBJ whole genome shotgun (WGS) entry which is preliminary data.</text>
</comment>
<protein>
    <submittedName>
        <fullName evidence="2">Uncharacterized protein</fullName>
    </submittedName>
</protein>
<dbReference type="OrthoDB" id="326591at2759"/>
<dbReference type="EMBL" id="MPUH01000304">
    <property type="protein sequence ID" value="OMJ83427.1"/>
    <property type="molecule type" value="Genomic_DNA"/>
</dbReference>